<protein>
    <recommendedName>
        <fullName evidence="4">Saposin B-type domain-containing protein</fullName>
    </recommendedName>
</protein>
<evidence type="ECO:0000313" key="5">
    <source>
        <dbReference type="EMBL" id="KAF8408611.1"/>
    </source>
</evidence>
<feature type="domain" description="Saposin B-type" evidence="4">
    <location>
        <begin position="60"/>
        <end position="141"/>
    </location>
</feature>
<dbReference type="Proteomes" id="UP000655225">
    <property type="component" value="Unassembled WGS sequence"/>
</dbReference>
<dbReference type="SUPFAM" id="SSF47862">
    <property type="entry name" value="Saposin"/>
    <property type="match status" value="1"/>
</dbReference>
<dbReference type="InterPro" id="IPR011001">
    <property type="entry name" value="Saposin-like"/>
</dbReference>
<dbReference type="Gene3D" id="1.10.225.10">
    <property type="entry name" value="Saposin-like"/>
    <property type="match status" value="1"/>
</dbReference>
<gene>
    <name evidence="5" type="ORF">HHK36_004674</name>
</gene>
<keyword evidence="6" id="KW-1185">Reference proteome</keyword>
<dbReference type="AlphaFoldDB" id="A0A834ZKC5"/>
<accession>A0A834ZKC5</accession>
<reference evidence="5 6" key="1">
    <citation type="submission" date="2020-04" db="EMBL/GenBank/DDBJ databases">
        <title>Plant Genome Project.</title>
        <authorList>
            <person name="Zhang R.-G."/>
        </authorList>
    </citation>
    <scope>NUCLEOTIDE SEQUENCE [LARGE SCALE GENOMIC DNA]</scope>
    <source>
        <strain evidence="5">YNK0</strain>
        <tissue evidence="5">Leaf</tissue>
    </source>
</reference>
<feature type="signal peptide" evidence="3">
    <location>
        <begin position="1"/>
        <end position="21"/>
    </location>
</feature>
<evidence type="ECO:0000256" key="1">
    <source>
        <dbReference type="ARBA" id="ARBA00023157"/>
    </source>
</evidence>
<evidence type="ECO:0000313" key="6">
    <source>
        <dbReference type="Proteomes" id="UP000655225"/>
    </source>
</evidence>
<keyword evidence="3" id="KW-0732">Signal</keyword>
<name>A0A834ZKC5_TETSI</name>
<dbReference type="InterPro" id="IPR008139">
    <property type="entry name" value="SaposinB_dom"/>
</dbReference>
<evidence type="ECO:0000256" key="3">
    <source>
        <dbReference type="SAM" id="SignalP"/>
    </source>
</evidence>
<feature type="chain" id="PRO_5032595057" description="Saposin B-type domain-containing protein" evidence="3">
    <location>
        <begin position="22"/>
        <end position="281"/>
    </location>
</feature>
<dbReference type="OMA" id="ANDACHI"/>
<dbReference type="EMBL" id="JABCRI010000003">
    <property type="protein sequence ID" value="KAF8408611.1"/>
    <property type="molecule type" value="Genomic_DNA"/>
</dbReference>
<evidence type="ECO:0000259" key="4">
    <source>
        <dbReference type="PROSITE" id="PS50015"/>
    </source>
</evidence>
<dbReference type="OrthoDB" id="69496at2759"/>
<feature type="region of interest" description="Disordered" evidence="2">
    <location>
        <begin position="260"/>
        <end position="281"/>
    </location>
</feature>
<sequence>MDIRILSLFSAFLVLLVNVDARNVIMFQDVGKSTNDGIASSLQWLERVGSVIVSKEGLSPEFICLSCLEVSRSVEKVLLDPVLPEKIGLFANDACHILPADLRVKCVEMLELYTNKAILFLQVYFSEKNLCNSTGLCPENAYTLPMLSLSKDQLFSVVHLVRDLTTENGANSRLLTKQQMLQPVIQRLTDKVSKFLMFFFPSSHVVTSRPWSGKEGSTIQDSPVLVSAPVRRPYDVPSNPTLVAEVLCRRYIMYRSTAQQSSAQMTEHAHPYSRRCSEASP</sequence>
<evidence type="ECO:0000256" key="2">
    <source>
        <dbReference type="SAM" id="MobiDB-lite"/>
    </source>
</evidence>
<dbReference type="PROSITE" id="PS50015">
    <property type="entry name" value="SAP_B"/>
    <property type="match status" value="1"/>
</dbReference>
<comment type="caution">
    <text evidence="5">The sequence shown here is derived from an EMBL/GenBank/DDBJ whole genome shotgun (WGS) entry which is preliminary data.</text>
</comment>
<organism evidence="5 6">
    <name type="scientific">Tetracentron sinense</name>
    <name type="common">Spur-leaf</name>
    <dbReference type="NCBI Taxonomy" id="13715"/>
    <lineage>
        <taxon>Eukaryota</taxon>
        <taxon>Viridiplantae</taxon>
        <taxon>Streptophyta</taxon>
        <taxon>Embryophyta</taxon>
        <taxon>Tracheophyta</taxon>
        <taxon>Spermatophyta</taxon>
        <taxon>Magnoliopsida</taxon>
        <taxon>Trochodendrales</taxon>
        <taxon>Trochodendraceae</taxon>
        <taxon>Tetracentron</taxon>
    </lineage>
</organism>
<proteinExistence type="predicted"/>
<keyword evidence="1" id="KW-1015">Disulfide bond</keyword>